<evidence type="ECO:0000256" key="1">
    <source>
        <dbReference type="PROSITE-ProRule" id="PRU00169"/>
    </source>
</evidence>
<organism evidence="4 5">
    <name type="scientific">Plastorhodobacter daqingensis</name>
    <dbReference type="NCBI Taxonomy" id="1387281"/>
    <lineage>
        <taxon>Bacteria</taxon>
        <taxon>Pseudomonadati</taxon>
        <taxon>Pseudomonadota</taxon>
        <taxon>Alphaproteobacteria</taxon>
        <taxon>Rhodobacterales</taxon>
        <taxon>Paracoccaceae</taxon>
        <taxon>Plastorhodobacter</taxon>
    </lineage>
</organism>
<name>A0ABW2UK28_9RHOB</name>
<comment type="caution">
    <text evidence="4">The sequence shown here is derived from an EMBL/GenBank/DDBJ whole genome shotgun (WGS) entry which is preliminary data.</text>
</comment>
<evidence type="ECO:0000256" key="2">
    <source>
        <dbReference type="SAM" id="MobiDB-lite"/>
    </source>
</evidence>
<dbReference type="PANTHER" id="PTHR43228:SF6">
    <property type="entry name" value="RESPONSE REGULATOR RECEIVER"/>
    <property type="match status" value="1"/>
</dbReference>
<dbReference type="RefSeq" id="WP_377400305.1">
    <property type="nucleotide sequence ID" value="NZ_JBHTFQ010000002.1"/>
</dbReference>
<feature type="domain" description="Response regulatory" evidence="3">
    <location>
        <begin position="72"/>
        <end position="187"/>
    </location>
</feature>
<protein>
    <submittedName>
        <fullName evidence="4">Response regulator</fullName>
    </submittedName>
</protein>
<feature type="region of interest" description="Disordered" evidence="2">
    <location>
        <begin position="1"/>
        <end position="65"/>
    </location>
</feature>
<feature type="modified residue" description="4-aspartylphosphate" evidence="1">
    <location>
        <position position="122"/>
    </location>
</feature>
<keyword evidence="1" id="KW-0597">Phosphoprotein</keyword>
<dbReference type="SUPFAM" id="SSF52172">
    <property type="entry name" value="CheY-like"/>
    <property type="match status" value="1"/>
</dbReference>
<dbReference type="InterPro" id="IPR011006">
    <property type="entry name" value="CheY-like_superfamily"/>
</dbReference>
<dbReference type="EMBL" id="JBHTFQ010000002">
    <property type="protein sequence ID" value="MFC7703638.1"/>
    <property type="molecule type" value="Genomic_DNA"/>
</dbReference>
<sequence>MMRPGHIARPSREAPVTGVADLSGTGQSDPGGPLPPPSARPINLAPGDESGPLVAQPAALPDPERAPRPAVRVLVVEDEAIIAMELEMMLEELGHEVVGVAMSASEAIGLAEQHRPDCVTMDISIKGAADGVSAATQLYEAYGIRAVFVSAYGNAETRERAAAAHPLGWLKKPLMIDELRSVLEQIAL</sequence>
<accession>A0ABW2UK28</accession>
<evidence type="ECO:0000313" key="4">
    <source>
        <dbReference type="EMBL" id="MFC7703638.1"/>
    </source>
</evidence>
<gene>
    <name evidence="4" type="ORF">ACFQXB_05450</name>
</gene>
<reference evidence="5" key="1">
    <citation type="journal article" date="2019" name="Int. J. Syst. Evol. Microbiol.">
        <title>The Global Catalogue of Microorganisms (GCM) 10K type strain sequencing project: providing services to taxonomists for standard genome sequencing and annotation.</title>
        <authorList>
            <consortium name="The Broad Institute Genomics Platform"/>
            <consortium name="The Broad Institute Genome Sequencing Center for Infectious Disease"/>
            <person name="Wu L."/>
            <person name="Ma J."/>
        </authorList>
    </citation>
    <scope>NUCLEOTIDE SEQUENCE [LARGE SCALE GENOMIC DNA]</scope>
    <source>
        <strain evidence="5">CGMCC 1.12750</strain>
    </source>
</reference>
<dbReference type="InterPro" id="IPR052048">
    <property type="entry name" value="ST_Response_Regulator"/>
</dbReference>
<evidence type="ECO:0000313" key="5">
    <source>
        <dbReference type="Proteomes" id="UP001596516"/>
    </source>
</evidence>
<dbReference type="InterPro" id="IPR001789">
    <property type="entry name" value="Sig_transdc_resp-reg_receiver"/>
</dbReference>
<dbReference type="Pfam" id="PF00072">
    <property type="entry name" value="Response_reg"/>
    <property type="match status" value="1"/>
</dbReference>
<dbReference type="Gene3D" id="3.40.50.2300">
    <property type="match status" value="1"/>
</dbReference>
<dbReference type="PROSITE" id="PS50110">
    <property type="entry name" value="RESPONSE_REGULATORY"/>
    <property type="match status" value="1"/>
</dbReference>
<evidence type="ECO:0000259" key="3">
    <source>
        <dbReference type="PROSITE" id="PS50110"/>
    </source>
</evidence>
<dbReference type="PANTHER" id="PTHR43228">
    <property type="entry name" value="TWO-COMPONENT RESPONSE REGULATOR"/>
    <property type="match status" value="1"/>
</dbReference>
<keyword evidence="5" id="KW-1185">Reference proteome</keyword>
<proteinExistence type="predicted"/>
<dbReference type="Proteomes" id="UP001596516">
    <property type="component" value="Unassembled WGS sequence"/>
</dbReference>
<dbReference type="SMART" id="SM00448">
    <property type="entry name" value="REC"/>
    <property type="match status" value="1"/>
</dbReference>